<name>A0AAD0QV63_PSEDL</name>
<dbReference type="EMBL" id="CP031146">
    <property type="protein sequence ID" value="AXM95320.1"/>
    <property type="molecule type" value="Genomic_DNA"/>
</dbReference>
<dbReference type="Proteomes" id="UP000256503">
    <property type="component" value="Chromosome"/>
</dbReference>
<accession>A0AAD0QV63</accession>
<sequence>MSNRALVVAFGLAITMASTLGGYCAYETSQLVRKGYFADSQAAESTEGADFARSGNQLKL</sequence>
<dbReference type="AlphaFoldDB" id="A0AAD0QV63"/>
<evidence type="ECO:0000313" key="2">
    <source>
        <dbReference type="Proteomes" id="UP000256503"/>
    </source>
</evidence>
<evidence type="ECO:0000313" key="1">
    <source>
        <dbReference type="EMBL" id="AXM95320.1"/>
    </source>
</evidence>
<reference evidence="1 2" key="1">
    <citation type="submission" date="2018-07" db="EMBL/GenBank/DDBJ databases">
        <title>Complete genome sequence of a Pseudomonas plecoglossicida strain pathogenic to the marine fish, Larimichthys crocea.</title>
        <authorList>
            <person name="Tao Z."/>
        </authorList>
    </citation>
    <scope>NUCLEOTIDE SEQUENCE [LARGE SCALE GENOMIC DNA]</scope>
    <source>
        <strain evidence="1 2">XSDHY-P</strain>
    </source>
</reference>
<dbReference type="GeneID" id="49612893"/>
<dbReference type="RefSeq" id="WP_016391557.1">
    <property type="nucleotide sequence ID" value="NZ_BSOM01000019.1"/>
</dbReference>
<proteinExistence type="predicted"/>
<protein>
    <submittedName>
        <fullName evidence="1">Uncharacterized protein</fullName>
    </submittedName>
</protein>
<organism evidence="1 2">
    <name type="scientific">Pseudomonas plecoglossicida</name>
    <dbReference type="NCBI Taxonomy" id="70775"/>
    <lineage>
        <taxon>Bacteria</taxon>
        <taxon>Pseudomonadati</taxon>
        <taxon>Pseudomonadota</taxon>
        <taxon>Gammaproteobacteria</taxon>
        <taxon>Pseudomonadales</taxon>
        <taxon>Pseudomonadaceae</taxon>
        <taxon>Pseudomonas</taxon>
    </lineage>
</organism>
<gene>
    <name evidence="1" type="ORF">DVB73_05630</name>
</gene>